<dbReference type="STRING" id="574566.I0YXP0"/>
<evidence type="ECO:0000313" key="4">
    <source>
        <dbReference type="Proteomes" id="UP000007264"/>
    </source>
</evidence>
<keyword evidence="4" id="KW-1185">Reference proteome</keyword>
<dbReference type="RefSeq" id="XP_005647703.1">
    <property type="nucleotide sequence ID" value="XM_005647646.1"/>
</dbReference>
<accession>I0YXP0</accession>
<dbReference type="FunFam" id="3.20.20.380:FF:000001">
    <property type="entry name" value="Copper homeostasis protein CutC"/>
    <property type="match status" value="1"/>
</dbReference>
<dbReference type="eggNOG" id="KOG4013">
    <property type="taxonomic scope" value="Eukaryota"/>
</dbReference>
<dbReference type="KEGG" id="csl:COCSUDRAFT_66192"/>
<name>I0YXP0_COCSC</name>
<dbReference type="PANTHER" id="PTHR12598">
    <property type="entry name" value="COPPER HOMEOSTASIS PROTEIN CUTC"/>
    <property type="match status" value="1"/>
</dbReference>
<sequence length="277" mass="29374">MVAPAAAAVTTGVEVEFCVDSLSSAVHAQRTGATRVELCCGLSEGGLTPSAGLIKAVRAALKIPVHILLRPRGGDFLYTTQELLVIREDLLTAAELGVDGVVAGMLTREGDVDAGQLSDIMLLCRSLGMDFTFHRAFDMARDKRAALDTLISCGVPRVLTSGGAHSALQGSTAIRQLVEQAQGRITVMAGGGVRAKTAELLVSLTGVSSLHASASGWVESGMAYKNRKLSLCSKEPLTDWRWRRLDESSAAALCITCEAIQRKDTLEGAWQCLTFRA</sequence>
<comment type="caution">
    <text evidence="3">The sequence shown here is derived from an EMBL/GenBank/DDBJ whole genome shotgun (WGS) entry which is preliminary data.</text>
</comment>
<protein>
    <recommendedName>
        <fullName evidence="2">Copper homeostasis protein cutC homolog</fullName>
    </recommendedName>
</protein>
<evidence type="ECO:0000256" key="1">
    <source>
        <dbReference type="ARBA" id="ARBA00007768"/>
    </source>
</evidence>
<evidence type="ECO:0000313" key="3">
    <source>
        <dbReference type="EMBL" id="EIE23159.1"/>
    </source>
</evidence>
<dbReference type="AlphaFoldDB" id="I0YXP0"/>
<dbReference type="Gene3D" id="3.20.20.380">
    <property type="entry name" value="Copper homeostasis (CutC) domain"/>
    <property type="match status" value="1"/>
</dbReference>
<organism evidence="3 4">
    <name type="scientific">Coccomyxa subellipsoidea (strain C-169)</name>
    <name type="common">Green microalga</name>
    <dbReference type="NCBI Taxonomy" id="574566"/>
    <lineage>
        <taxon>Eukaryota</taxon>
        <taxon>Viridiplantae</taxon>
        <taxon>Chlorophyta</taxon>
        <taxon>core chlorophytes</taxon>
        <taxon>Trebouxiophyceae</taxon>
        <taxon>Trebouxiophyceae incertae sedis</taxon>
        <taxon>Coccomyxaceae</taxon>
        <taxon>Coccomyxa</taxon>
        <taxon>Coccomyxa subellipsoidea</taxon>
    </lineage>
</organism>
<evidence type="ECO:0000256" key="2">
    <source>
        <dbReference type="ARBA" id="ARBA00019014"/>
    </source>
</evidence>
<dbReference type="InterPro" id="IPR036822">
    <property type="entry name" value="CutC-like_dom_sf"/>
</dbReference>
<dbReference type="InterPro" id="IPR005627">
    <property type="entry name" value="CutC-like"/>
</dbReference>
<proteinExistence type="inferred from homology"/>
<dbReference type="OrthoDB" id="7392499at2759"/>
<gene>
    <name evidence="3" type="ORF">COCSUDRAFT_66192</name>
</gene>
<dbReference type="Proteomes" id="UP000007264">
    <property type="component" value="Unassembled WGS sequence"/>
</dbReference>
<dbReference type="GeneID" id="17041147"/>
<reference evidence="3 4" key="1">
    <citation type="journal article" date="2012" name="Genome Biol.">
        <title>The genome of the polar eukaryotic microalga coccomyxa subellipsoidea reveals traits of cold adaptation.</title>
        <authorList>
            <person name="Blanc G."/>
            <person name="Agarkova I."/>
            <person name="Grimwood J."/>
            <person name="Kuo A."/>
            <person name="Brueggeman A."/>
            <person name="Dunigan D."/>
            <person name="Gurnon J."/>
            <person name="Ladunga I."/>
            <person name="Lindquist E."/>
            <person name="Lucas S."/>
            <person name="Pangilinan J."/>
            <person name="Proschold T."/>
            <person name="Salamov A."/>
            <person name="Schmutz J."/>
            <person name="Weeks D."/>
            <person name="Yamada T."/>
            <person name="Claverie J.M."/>
            <person name="Grigoriev I."/>
            <person name="Van Etten J."/>
            <person name="Lomsadze A."/>
            <person name="Borodovsky M."/>
        </authorList>
    </citation>
    <scope>NUCLEOTIDE SEQUENCE [LARGE SCALE GENOMIC DNA]</scope>
    <source>
        <strain evidence="3 4">C-169</strain>
    </source>
</reference>
<dbReference type="EMBL" id="AGSI01000008">
    <property type="protein sequence ID" value="EIE23159.1"/>
    <property type="molecule type" value="Genomic_DNA"/>
</dbReference>
<dbReference type="PANTHER" id="PTHR12598:SF0">
    <property type="entry name" value="COPPER HOMEOSTASIS PROTEIN CUTC HOMOLOG"/>
    <property type="match status" value="1"/>
</dbReference>
<dbReference type="Pfam" id="PF03932">
    <property type="entry name" value="CutC"/>
    <property type="match status" value="1"/>
</dbReference>
<dbReference type="GO" id="GO:0005507">
    <property type="term" value="F:copper ion binding"/>
    <property type="evidence" value="ECO:0007669"/>
    <property type="project" value="TreeGrafter"/>
</dbReference>
<dbReference type="HAMAP" id="MF_00795">
    <property type="entry name" value="CutC"/>
    <property type="match status" value="1"/>
</dbReference>
<comment type="similarity">
    <text evidence="1">Belongs to the CutC family.</text>
</comment>
<dbReference type="SUPFAM" id="SSF110395">
    <property type="entry name" value="CutC-like"/>
    <property type="match status" value="1"/>
</dbReference>